<keyword evidence="1" id="KW-0812">Transmembrane</keyword>
<feature type="non-terminal residue" evidence="2">
    <location>
        <position position="1"/>
    </location>
</feature>
<reference evidence="2" key="1">
    <citation type="submission" date="2014-12" db="EMBL/GenBank/DDBJ databases">
        <title>Insight into the proteome of Arion vulgaris.</title>
        <authorList>
            <person name="Aradska J."/>
            <person name="Bulat T."/>
            <person name="Smidak R."/>
            <person name="Sarate P."/>
            <person name="Gangsoo J."/>
            <person name="Sialana F."/>
            <person name="Bilban M."/>
            <person name="Lubec G."/>
        </authorList>
    </citation>
    <scope>NUCLEOTIDE SEQUENCE</scope>
    <source>
        <tissue evidence="2">Skin</tissue>
    </source>
</reference>
<dbReference type="AlphaFoldDB" id="A0A0B6YJA9"/>
<sequence>QRSMPRKALVPAEWLNKIYKIRWTYLVFTTCCLVSVWCAVQVFPVKRITNYKNVTFFQRFLEQQQYFIHSAQEPASLQDEDKEFLTSDSFLDFTFGPDSSKRPTEGQLAPRLYDYLANGSDEIETFVQSRLLDNPQNANFLSQQEIGRAS</sequence>
<feature type="transmembrane region" description="Helical" evidence="1">
    <location>
        <begin position="21"/>
        <end position="43"/>
    </location>
</feature>
<evidence type="ECO:0000313" key="2">
    <source>
        <dbReference type="EMBL" id="CEK55881.1"/>
    </source>
</evidence>
<keyword evidence="1" id="KW-1133">Transmembrane helix</keyword>
<protein>
    <submittedName>
        <fullName evidence="2">Uncharacterized protein</fullName>
    </submittedName>
</protein>
<proteinExistence type="predicted"/>
<gene>
    <name evidence="2" type="primary">ORF26273</name>
</gene>
<name>A0A0B6YJA9_9EUPU</name>
<accession>A0A0B6YJA9</accession>
<organism evidence="2">
    <name type="scientific">Arion vulgaris</name>
    <dbReference type="NCBI Taxonomy" id="1028688"/>
    <lineage>
        <taxon>Eukaryota</taxon>
        <taxon>Metazoa</taxon>
        <taxon>Spiralia</taxon>
        <taxon>Lophotrochozoa</taxon>
        <taxon>Mollusca</taxon>
        <taxon>Gastropoda</taxon>
        <taxon>Heterobranchia</taxon>
        <taxon>Euthyneura</taxon>
        <taxon>Panpulmonata</taxon>
        <taxon>Eupulmonata</taxon>
        <taxon>Stylommatophora</taxon>
        <taxon>Helicina</taxon>
        <taxon>Arionoidea</taxon>
        <taxon>Arionidae</taxon>
        <taxon>Arion</taxon>
    </lineage>
</organism>
<dbReference type="EMBL" id="HACG01009016">
    <property type="protein sequence ID" value="CEK55881.1"/>
    <property type="molecule type" value="Transcribed_RNA"/>
</dbReference>
<evidence type="ECO:0000256" key="1">
    <source>
        <dbReference type="SAM" id="Phobius"/>
    </source>
</evidence>
<keyword evidence="1" id="KW-0472">Membrane</keyword>
<feature type="non-terminal residue" evidence="2">
    <location>
        <position position="150"/>
    </location>
</feature>